<sequence length="208" mass="23215">MRAGYGTDTAVYAGSRSEYTVTYSAGSGGYIVKGRGYTDTLVSVERMKIGNDFYWIEDLAGLTKGVHRFYNKDTGTHFMTGSNQEAYQLRMNAANMEDEGMAFATASSTASSLEVFRFLNKSTGAYFYTISVDERNNIQKTLANFEYQGSSFRAYTKDSGPQEELYRFFNTATGSHFFTTSEAERDTIIGSLPTYKYEGVGFYVDVLS</sequence>
<comment type="caution">
    <text evidence="2">The sequence shown here is derived from an EMBL/GenBank/DDBJ whole genome shotgun (WGS) entry which is preliminary data.</text>
</comment>
<accession>A0A255XV64</accession>
<evidence type="ECO:0000313" key="3">
    <source>
        <dbReference type="Proteomes" id="UP000216361"/>
    </source>
</evidence>
<dbReference type="Proteomes" id="UP000216361">
    <property type="component" value="Unassembled WGS sequence"/>
</dbReference>
<proteinExistence type="predicted"/>
<dbReference type="Pfam" id="PF18885">
    <property type="entry name" value="DUF5648"/>
    <property type="match status" value="1"/>
</dbReference>
<organism evidence="2 3">
    <name type="scientific">Elstera cyanobacteriorum</name>
    <dbReference type="NCBI Taxonomy" id="2022747"/>
    <lineage>
        <taxon>Bacteria</taxon>
        <taxon>Pseudomonadati</taxon>
        <taxon>Pseudomonadota</taxon>
        <taxon>Alphaproteobacteria</taxon>
        <taxon>Rhodospirillales</taxon>
        <taxon>Rhodospirillaceae</taxon>
        <taxon>Elstera</taxon>
    </lineage>
</organism>
<protein>
    <recommendedName>
        <fullName evidence="1">DUF5648 domain-containing protein</fullName>
    </recommendedName>
</protein>
<gene>
    <name evidence="2" type="ORF">CHR90_02925</name>
</gene>
<feature type="domain" description="DUF5648" evidence="1">
    <location>
        <begin position="66"/>
        <end position="204"/>
    </location>
</feature>
<evidence type="ECO:0000259" key="1">
    <source>
        <dbReference type="Pfam" id="PF18885"/>
    </source>
</evidence>
<dbReference type="InterPro" id="IPR043708">
    <property type="entry name" value="DUF5648"/>
</dbReference>
<dbReference type="EMBL" id="NOXS01000025">
    <property type="protein sequence ID" value="OYQ20907.1"/>
    <property type="molecule type" value="Genomic_DNA"/>
</dbReference>
<evidence type="ECO:0000313" key="2">
    <source>
        <dbReference type="EMBL" id="OYQ20907.1"/>
    </source>
</evidence>
<name>A0A255XV64_9PROT</name>
<reference evidence="2 3" key="1">
    <citation type="submission" date="2017-07" db="EMBL/GenBank/DDBJ databases">
        <title>Elstera cyanobacteriorum sp. nov., a novel bacterium isolated from cyanobacterial aggregates in a eutrophic lake.</title>
        <authorList>
            <person name="Cai H."/>
        </authorList>
    </citation>
    <scope>NUCLEOTIDE SEQUENCE [LARGE SCALE GENOMIC DNA]</scope>
    <source>
        <strain evidence="2 3">TH019</strain>
    </source>
</reference>
<dbReference type="AlphaFoldDB" id="A0A255XV64"/>
<keyword evidence="3" id="KW-1185">Reference proteome</keyword>